<dbReference type="EMBL" id="QGKX02000996">
    <property type="protein sequence ID" value="KAF3559676.1"/>
    <property type="molecule type" value="Genomic_DNA"/>
</dbReference>
<dbReference type="Proteomes" id="UP000712600">
    <property type="component" value="Unassembled WGS sequence"/>
</dbReference>
<protein>
    <submittedName>
        <fullName evidence="1">Uncharacterized protein</fullName>
    </submittedName>
</protein>
<evidence type="ECO:0000313" key="2">
    <source>
        <dbReference type="Proteomes" id="UP000712600"/>
    </source>
</evidence>
<organism evidence="1 2">
    <name type="scientific">Brassica cretica</name>
    <name type="common">Mustard</name>
    <dbReference type="NCBI Taxonomy" id="69181"/>
    <lineage>
        <taxon>Eukaryota</taxon>
        <taxon>Viridiplantae</taxon>
        <taxon>Streptophyta</taxon>
        <taxon>Embryophyta</taxon>
        <taxon>Tracheophyta</taxon>
        <taxon>Spermatophyta</taxon>
        <taxon>Magnoliopsida</taxon>
        <taxon>eudicotyledons</taxon>
        <taxon>Gunneridae</taxon>
        <taxon>Pentapetalae</taxon>
        <taxon>rosids</taxon>
        <taxon>malvids</taxon>
        <taxon>Brassicales</taxon>
        <taxon>Brassicaceae</taxon>
        <taxon>Brassiceae</taxon>
        <taxon>Brassica</taxon>
    </lineage>
</organism>
<reference evidence="1" key="1">
    <citation type="submission" date="2019-12" db="EMBL/GenBank/DDBJ databases">
        <title>Genome sequencing and annotation of Brassica cretica.</title>
        <authorList>
            <person name="Studholme D.J."/>
            <person name="Sarris P."/>
        </authorList>
    </citation>
    <scope>NUCLEOTIDE SEQUENCE</scope>
    <source>
        <strain evidence="1">PFS-109/04</strain>
        <tissue evidence="1">Leaf</tissue>
    </source>
</reference>
<proteinExistence type="predicted"/>
<name>A0A8S9R7S5_BRACR</name>
<sequence>MIEELVKRASVVSTNAEKPRGSPIASLKSSLSIRERRLLHRLDRTMWKQQVLSEATTGFVRGPRLGDC</sequence>
<dbReference type="AlphaFoldDB" id="A0A8S9R7S5"/>
<accession>A0A8S9R7S5</accession>
<comment type="caution">
    <text evidence="1">The sequence shown here is derived from an EMBL/GenBank/DDBJ whole genome shotgun (WGS) entry which is preliminary data.</text>
</comment>
<evidence type="ECO:0000313" key="1">
    <source>
        <dbReference type="EMBL" id="KAF3559676.1"/>
    </source>
</evidence>
<gene>
    <name evidence="1" type="ORF">F2Q69_00011945</name>
</gene>